<keyword evidence="3" id="KW-0949">S-adenosyl-L-methionine</keyword>
<dbReference type="GO" id="GO:0061542">
    <property type="term" value="F:3-demethylubiquinol 3-O-methyltransferase activity"/>
    <property type="evidence" value="ECO:0007669"/>
    <property type="project" value="UniProtKB-EC"/>
</dbReference>
<keyword evidence="1 5" id="KW-0489">Methyltransferase</keyword>
<dbReference type="GO" id="GO:0032259">
    <property type="term" value="P:methylation"/>
    <property type="evidence" value="ECO:0007669"/>
    <property type="project" value="UniProtKB-KW"/>
</dbReference>
<comment type="caution">
    <text evidence="5">The sequence shown here is derived from an EMBL/GenBank/DDBJ whole genome shotgun (WGS) entry which is preliminary data.</text>
</comment>
<dbReference type="Proteomes" id="UP001595443">
    <property type="component" value="Unassembled WGS sequence"/>
</dbReference>
<evidence type="ECO:0000259" key="4">
    <source>
        <dbReference type="Pfam" id="PF13649"/>
    </source>
</evidence>
<gene>
    <name evidence="5" type="ORF">ACFOES_16470</name>
</gene>
<accession>A0ABV7AL15</accession>
<dbReference type="Gene3D" id="3.40.50.150">
    <property type="entry name" value="Vaccinia Virus protein VP39"/>
    <property type="match status" value="1"/>
</dbReference>
<reference evidence="6" key="1">
    <citation type="journal article" date="2019" name="Int. J. Syst. Evol. Microbiol.">
        <title>The Global Catalogue of Microorganisms (GCM) 10K type strain sequencing project: providing services to taxonomists for standard genome sequencing and annotation.</title>
        <authorList>
            <consortium name="The Broad Institute Genomics Platform"/>
            <consortium name="The Broad Institute Genome Sequencing Center for Infectious Disease"/>
            <person name="Wu L."/>
            <person name="Ma J."/>
        </authorList>
    </citation>
    <scope>NUCLEOTIDE SEQUENCE [LARGE SCALE GENOMIC DNA]</scope>
    <source>
        <strain evidence="6">KCTC 62192</strain>
    </source>
</reference>
<evidence type="ECO:0000256" key="2">
    <source>
        <dbReference type="ARBA" id="ARBA00022679"/>
    </source>
</evidence>
<dbReference type="Pfam" id="PF13649">
    <property type="entry name" value="Methyltransf_25"/>
    <property type="match status" value="1"/>
</dbReference>
<evidence type="ECO:0000256" key="1">
    <source>
        <dbReference type="ARBA" id="ARBA00022603"/>
    </source>
</evidence>
<dbReference type="InterPro" id="IPR029063">
    <property type="entry name" value="SAM-dependent_MTases_sf"/>
</dbReference>
<dbReference type="PANTHER" id="PTHR43464">
    <property type="entry name" value="METHYLTRANSFERASE"/>
    <property type="match status" value="1"/>
</dbReference>
<dbReference type="EC" id="2.1.1.64" evidence="5"/>
<dbReference type="SUPFAM" id="SSF53335">
    <property type="entry name" value="S-adenosyl-L-methionine-dependent methyltransferases"/>
    <property type="match status" value="1"/>
</dbReference>
<protein>
    <submittedName>
        <fullName evidence="5">Class I SAM-dependent methyltransferase</fullName>
        <ecNumber evidence="5">2.1.1.222</ecNumber>
        <ecNumber evidence="5">2.1.1.64</ecNumber>
    </submittedName>
</protein>
<dbReference type="InterPro" id="IPR041698">
    <property type="entry name" value="Methyltransf_25"/>
</dbReference>
<dbReference type="EMBL" id="JBHRSK010000014">
    <property type="protein sequence ID" value="MFC2969697.1"/>
    <property type="molecule type" value="Genomic_DNA"/>
</dbReference>
<dbReference type="GO" id="GO:0102208">
    <property type="term" value="F:2-polyprenyl-6-hydroxyphenol methylase activity"/>
    <property type="evidence" value="ECO:0007669"/>
    <property type="project" value="UniProtKB-EC"/>
</dbReference>
<keyword evidence="2 5" id="KW-0808">Transferase</keyword>
<organism evidence="5 6">
    <name type="scientific">Acidimangrovimonas pyrenivorans</name>
    <dbReference type="NCBI Taxonomy" id="2030798"/>
    <lineage>
        <taxon>Bacteria</taxon>
        <taxon>Pseudomonadati</taxon>
        <taxon>Pseudomonadota</taxon>
        <taxon>Alphaproteobacteria</taxon>
        <taxon>Rhodobacterales</taxon>
        <taxon>Paracoccaceae</taxon>
        <taxon>Acidimangrovimonas</taxon>
    </lineage>
</organism>
<proteinExistence type="predicted"/>
<dbReference type="PANTHER" id="PTHR43464:SF19">
    <property type="entry name" value="UBIQUINONE BIOSYNTHESIS O-METHYLTRANSFERASE, MITOCHONDRIAL"/>
    <property type="match status" value="1"/>
</dbReference>
<sequence>MQGYGAQAELLAARYESLAFAAVHASVLDLFPPPPAHVLDIGAGSGRDAAHLADLGHAVTATEPSPEMRAAARRLHPEARIDWRDAALPALPGLTAPFDLVLLTAVWMHLDGPERAAALPRLAQLLAPGGRLILSIRHGPVPEGRRMFTVDPRETIDQAAAAGLRLLRHLDEASKQRANWLAGIHWTRLAFERPA</sequence>
<evidence type="ECO:0000256" key="3">
    <source>
        <dbReference type="ARBA" id="ARBA00022691"/>
    </source>
</evidence>
<dbReference type="EC" id="2.1.1.222" evidence="5"/>
<feature type="domain" description="Methyltransferase" evidence="4">
    <location>
        <begin position="38"/>
        <end position="130"/>
    </location>
</feature>
<dbReference type="RefSeq" id="WP_377834460.1">
    <property type="nucleotide sequence ID" value="NZ_JBHRSK010000014.1"/>
</dbReference>
<evidence type="ECO:0000313" key="5">
    <source>
        <dbReference type="EMBL" id="MFC2969697.1"/>
    </source>
</evidence>
<dbReference type="CDD" id="cd02440">
    <property type="entry name" value="AdoMet_MTases"/>
    <property type="match status" value="1"/>
</dbReference>
<name>A0ABV7AL15_9RHOB</name>
<keyword evidence="6" id="KW-1185">Reference proteome</keyword>
<evidence type="ECO:0000313" key="6">
    <source>
        <dbReference type="Proteomes" id="UP001595443"/>
    </source>
</evidence>